<name>A0A6M1L6Y4_9ACTN</name>
<dbReference type="InterPro" id="IPR043129">
    <property type="entry name" value="ATPase_NBD"/>
</dbReference>
<comment type="caution">
    <text evidence="2">The sequence shown here is derived from an EMBL/GenBank/DDBJ whole genome shotgun (WGS) entry which is preliminary data.</text>
</comment>
<dbReference type="InterPro" id="IPR000600">
    <property type="entry name" value="ROK"/>
</dbReference>
<sequence>MPGRRGGRAVRELASRQAVTVGGGTRVDGATVVVGIDNGGTTNNATVLTLDGRFLVDRLVETPSLVQEGPEAAVAAMADAFDGVLALTGVSRGQVGAVGLDTPGPASASGVISSKGSTNFSQPAWRGYDVRGALERRLGLPVIYHNDGNAAALYAHHVHFGTDAMRRSSVSAIVGTGLGGGLVEHGRVISGAAGMAGELGHVQIPLTTVLAPGQPVPTCACGFAGDVESVVSLTAIEHNLLPYWLTRFPGHALAGESPQRAAKLVRGYGERGDELAREIFAQQARALGALFTIAANFTDPHAYFVGGGVVETDPAFRDWFLAAVREHTLLRAEQAALATFALVPDRDMAGARGVALAALEAIRALPSPPPLVGD</sequence>
<evidence type="ECO:0000313" key="2">
    <source>
        <dbReference type="EMBL" id="NGM11903.1"/>
    </source>
</evidence>
<protein>
    <submittedName>
        <fullName evidence="2">ROK family protein</fullName>
    </submittedName>
</protein>
<keyword evidence="3" id="KW-1185">Reference proteome</keyword>
<gene>
    <name evidence="2" type="ORF">ENC19_04030</name>
</gene>
<dbReference type="Gene3D" id="3.30.420.40">
    <property type="match status" value="2"/>
</dbReference>
<dbReference type="PROSITE" id="PS01125">
    <property type="entry name" value="ROK"/>
    <property type="match status" value="1"/>
</dbReference>
<evidence type="ECO:0000313" key="3">
    <source>
        <dbReference type="Proteomes" id="UP000478148"/>
    </source>
</evidence>
<dbReference type="Pfam" id="PF00480">
    <property type="entry name" value="ROK"/>
    <property type="match status" value="1"/>
</dbReference>
<dbReference type="Proteomes" id="UP000478148">
    <property type="component" value="Unassembled WGS sequence"/>
</dbReference>
<dbReference type="InterPro" id="IPR049874">
    <property type="entry name" value="ROK_cs"/>
</dbReference>
<dbReference type="PANTHER" id="PTHR18964:SF173">
    <property type="entry name" value="GLUCOKINASE"/>
    <property type="match status" value="1"/>
</dbReference>
<evidence type="ECO:0000256" key="1">
    <source>
        <dbReference type="ARBA" id="ARBA00006479"/>
    </source>
</evidence>
<comment type="similarity">
    <text evidence="1">Belongs to the ROK (NagC/XylR) family.</text>
</comment>
<reference evidence="2 3" key="1">
    <citation type="submission" date="2020-02" db="EMBL/GenBank/DDBJ databases">
        <title>Draft Genome Sequence of Verrucosispora sp. Strain CWR15, Isolated from Gulf of Mexico Sponge.</title>
        <authorList>
            <person name="Kennedy S.J."/>
            <person name="Cella E."/>
            <person name="Azarian T."/>
            <person name="Baker B.J."/>
            <person name="Shaw L.N."/>
        </authorList>
    </citation>
    <scope>NUCLEOTIDE SEQUENCE [LARGE SCALE GENOMIC DNA]</scope>
    <source>
        <strain evidence="2 3">CWR15</strain>
    </source>
</reference>
<dbReference type="AlphaFoldDB" id="A0A6M1L6Y4"/>
<proteinExistence type="inferred from homology"/>
<accession>A0A6M1L6Y4</accession>
<dbReference type="EMBL" id="SAIY01000001">
    <property type="protein sequence ID" value="NGM11903.1"/>
    <property type="molecule type" value="Genomic_DNA"/>
</dbReference>
<organism evidence="2 3">
    <name type="scientific">Verrucosispora sioxanthis</name>
    <dbReference type="NCBI Taxonomy" id="2499994"/>
    <lineage>
        <taxon>Bacteria</taxon>
        <taxon>Bacillati</taxon>
        <taxon>Actinomycetota</taxon>
        <taxon>Actinomycetes</taxon>
        <taxon>Micromonosporales</taxon>
        <taxon>Micromonosporaceae</taxon>
        <taxon>Micromonospora</taxon>
    </lineage>
</organism>
<dbReference type="PANTHER" id="PTHR18964">
    <property type="entry name" value="ROK (REPRESSOR, ORF, KINASE) FAMILY"/>
    <property type="match status" value="1"/>
</dbReference>
<dbReference type="SUPFAM" id="SSF53067">
    <property type="entry name" value="Actin-like ATPase domain"/>
    <property type="match status" value="1"/>
</dbReference>